<feature type="region of interest" description="Disordered" evidence="1">
    <location>
        <begin position="48"/>
        <end position="95"/>
    </location>
</feature>
<evidence type="ECO:0000313" key="2">
    <source>
        <dbReference type="EMBL" id="SBV28160.1"/>
    </source>
</evidence>
<dbReference type="AlphaFoldDB" id="A0A1C3N6G2"/>
<sequence>MPTELKTLRSRPWHAGHSVSGASENDCTASSCWPHAVQAYWYVGTFSSGSESAGWHSTSSSANGASCAPGSSSGRVGRDTLSGGVKRTQAVGRGDHRADRAVVRLGRYGWHQLTVVQRHHGQR</sequence>
<evidence type="ECO:0000313" key="3">
    <source>
        <dbReference type="Proteomes" id="UP000199393"/>
    </source>
</evidence>
<feature type="compositionally biased region" description="Polar residues" evidence="1">
    <location>
        <begin position="48"/>
        <end position="74"/>
    </location>
</feature>
<feature type="region of interest" description="Disordered" evidence="1">
    <location>
        <begin position="1"/>
        <end position="25"/>
    </location>
</feature>
<dbReference type="Proteomes" id="UP000199393">
    <property type="component" value="Chromosome I"/>
</dbReference>
<accession>A0A1C3N6G2</accession>
<reference evidence="3" key="1">
    <citation type="submission" date="2016-06" db="EMBL/GenBank/DDBJ databases">
        <authorList>
            <person name="Varghese N."/>
        </authorList>
    </citation>
    <scope>NUCLEOTIDE SEQUENCE [LARGE SCALE GENOMIC DNA]</scope>
    <source>
        <strain evidence="3">DSM 45344</strain>
    </source>
</reference>
<keyword evidence="3" id="KW-1185">Reference proteome</keyword>
<organism evidence="2 3">
    <name type="scientific">Micromonospora krabiensis</name>
    <dbReference type="NCBI Taxonomy" id="307121"/>
    <lineage>
        <taxon>Bacteria</taxon>
        <taxon>Bacillati</taxon>
        <taxon>Actinomycetota</taxon>
        <taxon>Actinomycetes</taxon>
        <taxon>Micromonosporales</taxon>
        <taxon>Micromonosporaceae</taxon>
        <taxon>Micromonospora</taxon>
    </lineage>
</organism>
<protein>
    <submittedName>
        <fullName evidence="2">Uncharacterized protein</fullName>
    </submittedName>
</protein>
<name>A0A1C3N6G2_9ACTN</name>
<evidence type="ECO:0000256" key="1">
    <source>
        <dbReference type="SAM" id="MobiDB-lite"/>
    </source>
</evidence>
<proteinExistence type="predicted"/>
<dbReference type="EMBL" id="LT598496">
    <property type="protein sequence ID" value="SBV28160.1"/>
    <property type="molecule type" value="Genomic_DNA"/>
</dbReference>
<dbReference type="STRING" id="307121.GA0070620_3694"/>
<gene>
    <name evidence="2" type="ORF">GA0070620_3694</name>
</gene>